<keyword evidence="5" id="KW-0819">tRNA processing</keyword>
<dbReference type="GO" id="GO:0042802">
    <property type="term" value="F:identical protein binding"/>
    <property type="evidence" value="ECO:0007669"/>
    <property type="project" value="UniProtKB-ARBA"/>
</dbReference>
<dbReference type="PANTHER" id="PTHR42971">
    <property type="entry name" value="TRNA (CYTIDINE(34)-2'-O)-METHYLTRANSFERASE"/>
    <property type="match status" value="1"/>
</dbReference>
<dbReference type="GO" id="GO:0006995">
    <property type="term" value="P:cellular response to nitrogen starvation"/>
    <property type="evidence" value="ECO:0007669"/>
    <property type="project" value="EnsemblPlants"/>
</dbReference>
<dbReference type="FunFam" id="3.40.1280.10:FF:000002">
    <property type="entry name" value="Peptidylprolyl isomerase"/>
    <property type="match status" value="1"/>
</dbReference>
<proteinExistence type="inferred from homology"/>
<dbReference type="PANTHER" id="PTHR42971:SF1">
    <property type="entry name" value="TRNA (CYTIDINE(34)-2'-O)-METHYLTRANSFERASE"/>
    <property type="match status" value="1"/>
</dbReference>
<dbReference type="AlphaFoldDB" id="A0A2R6WL61"/>
<evidence type="ECO:0000256" key="5">
    <source>
        <dbReference type="ARBA" id="ARBA00022694"/>
    </source>
</evidence>
<dbReference type="Gene3D" id="3.40.1280.10">
    <property type="match status" value="1"/>
</dbReference>
<evidence type="ECO:0000256" key="1">
    <source>
        <dbReference type="ARBA" id="ARBA00022490"/>
    </source>
</evidence>
<name>A0A2R6WL61_MARPO</name>
<keyword evidence="8" id="KW-1185">Reference proteome</keyword>
<dbReference type="GO" id="GO:0008173">
    <property type="term" value="F:RNA methyltransferase activity"/>
    <property type="evidence" value="ECO:0007669"/>
    <property type="project" value="InterPro"/>
</dbReference>
<evidence type="ECO:0000313" key="7">
    <source>
        <dbReference type="EMBL" id="PTQ34575.1"/>
    </source>
</evidence>
<dbReference type="EMBL" id="KZ772750">
    <property type="protein sequence ID" value="PTQ34575.1"/>
    <property type="molecule type" value="Genomic_DNA"/>
</dbReference>
<keyword evidence="3" id="KW-0808">Transferase</keyword>
<dbReference type="InterPro" id="IPR016914">
    <property type="entry name" value="TrmL"/>
</dbReference>
<accession>A0A2R6WL61</accession>
<keyword evidence="1" id="KW-0963">Cytoplasm</keyword>
<dbReference type="HAMAP" id="MF_01885">
    <property type="entry name" value="tRNA_methyltr_TrmL"/>
    <property type="match status" value="1"/>
</dbReference>
<dbReference type="OrthoDB" id="5580682at2759"/>
<evidence type="ECO:0000256" key="4">
    <source>
        <dbReference type="ARBA" id="ARBA00022691"/>
    </source>
</evidence>
<keyword evidence="2" id="KW-0489">Methyltransferase</keyword>
<protein>
    <recommendedName>
        <fullName evidence="6">tRNA/rRNA methyltransferase SpoU type domain-containing protein</fullName>
    </recommendedName>
</protein>
<dbReference type="SUPFAM" id="SSF75217">
    <property type="entry name" value="alpha/beta knot"/>
    <property type="match status" value="1"/>
</dbReference>
<organism evidence="7 8">
    <name type="scientific">Marchantia polymorpha</name>
    <name type="common">Common liverwort</name>
    <name type="synonym">Marchantia aquatica</name>
    <dbReference type="NCBI Taxonomy" id="3197"/>
    <lineage>
        <taxon>Eukaryota</taxon>
        <taxon>Viridiplantae</taxon>
        <taxon>Streptophyta</taxon>
        <taxon>Embryophyta</taxon>
        <taxon>Marchantiophyta</taxon>
        <taxon>Marchantiopsida</taxon>
        <taxon>Marchantiidae</taxon>
        <taxon>Marchantiales</taxon>
        <taxon>Marchantiaceae</taxon>
        <taxon>Marchantia</taxon>
    </lineage>
</organism>
<dbReference type="GO" id="GO:0002130">
    <property type="term" value="P:wobble position ribose methylation"/>
    <property type="evidence" value="ECO:0000318"/>
    <property type="project" value="GO_Central"/>
</dbReference>
<evidence type="ECO:0000313" key="8">
    <source>
        <dbReference type="Proteomes" id="UP000244005"/>
    </source>
</evidence>
<feature type="domain" description="tRNA/rRNA methyltransferase SpoU type" evidence="6">
    <location>
        <begin position="122"/>
        <end position="271"/>
    </location>
</feature>
<dbReference type="GO" id="GO:0003723">
    <property type="term" value="F:RNA binding"/>
    <property type="evidence" value="ECO:0007669"/>
    <property type="project" value="InterPro"/>
</dbReference>
<dbReference type="InterPro" id="IPR029026">
    <property type="entry name" value="tRNA_m1G_MTases_N"/>
</dbReference>
<reference evidence="8" key="1">
    <citation type="journal article" date="2017" name="Cell">
        <title>Insights into land plant evolution garnered from the Marchantia polymorpha genome.</title>
        <authorList>
            <person name="Bowman J.L."/>
            <person name="Kohchi T."/>
            <person name="Yamato K.T."/>
            <person name="Jenkins J."/>
            <person name="Shu S."/>
            <person name="Ishizaki K."/>
            <person name="Yamaoka S."/>
            <person name="Nishihama R."/>
            <person name="Nakamura Y."/>
            <person name="Berger F."/>
            <person name="Adam C."/>
            <person name="Aki S.S."/>
            <person name="Althoff F."/>
            <person name="Araki T."/>
            <person name="Arteaga-Vazquez M.A."/>
            <person name="Balasubrmanian S."/>
            <person name="Barry K."/>
            <person name="Bauer D."/>
            <person name="Boehm C.R."/>
            <person name="Briginshaw L."/>
            <person name="Caballero-Perez J."/>
            <person name="Catarino B."/>
            <person name="Chen F."/>
            <person name="Chiyoda S."/>
            <person name="Chovatia M."/>
            <person name="Davies K.M."/>
            <person name="Delmans M."/>
            <person name="Demura T."/>
            <person name="Dierschke T."/>
            <person name="Dolan L."/>
            <person name="Dorantes-Acosta A.E."/>
            <person name="Eklund D.M."/>
            <person name="Florent S.N."/>
            <person name="Flores-Sandoval E."/>
            <person name="Fujiyama A."/>
            <person name="Fukuzawa H."/>
            <person name="Galik B."/>
            <person name="Grimanelli D."/>
            <person name="Grimwood J."/>
            <person name="Grossniklaus U."/>
            <person name="Hamada T."/>
            <person name="Haseloff J."/>
            <person name="Hetherington A.J."/>
            <person name="Higo A."/>
            <person name="Hirakawa Y."/>
            <person name="Hundley H.N."/>
            <person name="Ikeda Y."/>
            <person name="Inoue K."/>
            <person name="Inoue S.I."/>
            <person name="Ishida S."/>
            <person name="Jia Q."/>
            <person name="Kakita M."/>
            <person name="Kanazawa T."/>
            <person name="Kawai Y."/>
            <person name="Kawashima T."/>
            <person name="Kennedy M."/>
            <person name="Kinose K."/>
            <person name="Kinoshita T."/>
            <person name="Kohara Y."/>
            <person name="Koide E."/>
            <person name="Komatsu K."/>
            <person name="Kopischke S."/>
            <person name="Kubo M."/>
            <person name="Kyozuka J."/>
            <person name="Lagercrantz U."/>
            <person name="Lin S.S."/>
            <person name="Lindquist E."/>
            <person name="Lipzen A.M."/>
            <person name="Lu C.W."/>
            <person name="De Luna E."/>
            <person name="Martienssen R.A."/>
            <person name="Minamino N."/>
            <person name="Mizutani M."/>
            <person name="Mizutani M."/>
            <person name="Mochizuki N."/>
            <person name="Monte I."/>
            <person name="Mosher R."/>
            <person name="Nagasaki H."/>
            <person name="Nakagami H."/>
            <person name="Naramoto S."/>
            <person name="Nishitani K."/>
            <person name="Ohtani M."/>
            <person name="Okamoto T."/>
            <person name="Okumura M."/>
            <person name="Phillips J."/>
            <person name="Pollak B."/>
            <person name="Reinders A."/>
            <person name="Rovekamp M."/>
            <person name="Sano R."/>
            <person name="Sawa S."/>
            <person name="Schmid M.W."/>
            <person name="Shirakawa M."/>
            <person name="Solano R."/>
            <person name="Spunde A."/>
            <person name="Suetsugu N."/>
            <person name="Sugano S."/>
            <person name="Sugiyama A."/>
            <person name="Sun R."/>
            <person name="Suzuki Y."/>
            <person name="Takenaka M."/>
            <person name="Takezawa D."/>
            <person name="Tomogane H."/>
            <person name="Tsuzuki M."/>
            <person name="Ueda T."/>
            <person name="Umeda M."/>
            <person name="Ward J.M."/>
            <person name="Watanabe Y."/>
            <person name="Yazaki K."/>
            <person name="Yokoyama R."/>
            <person name="Yoshitake Y."/>
            <person name="Yotsui I."/>
            <person name="Zachgo S."/>
            <person name="Schmutz J."/>
        </authorList>
    </citation>
    <scope>NUCLEOTIDE SEQUENCE [LARGE SCALE GENOMIC DNA]</scope>
    <source>
        <strain evidence="8">Tak-1</strain>
    </source>
</reference>
<dbReference type="Pfam" id="PF00588">
    <property type="entry name" value="SpoU_methylase"/>
    <property type="match status" value="1"/>
</dbReference>
<dbReference type="Proteomes" id="UP000244005">
    <property type="component" value="Unassembled WGS sequence"/>
</dbReference>
<dbReference type="InterPro" id="IPR029028">
    <property type="entry name" value="Alpha/beta_knot_MTases"/>
</dbReference>
<dbReference type="Gramene" id="Mp5g00030.1">
    <property type="protein sequence ID" value="Mp5g00030.1.cds"/>
    <property type="gene ID" value="Mp5g00030"/>
</dbReference>
<dbReference type="InterPro" id="IPR001537">
    <property type="entry name" value="SpoU_MeTrfase"/>
</dbReference>
<sequence>MALQGSLAAVVLSPMVRLSSIHDTSRPSHLLKRSARRSFTTAPCALQVPISERSLASLCSGNELVERSAVGGHNVAPRFSKLFSFNTKKVVRRFASASFDSNGSRLAGLGEYAKSTQRKIDLQVVLVSPQIPGNTGCIARTCAAAAVGLHLVEPLGFEINSAKLKRAGLDYWPYVVVKVHSNWTEFLAYFQEQKGEKRLLGFTKKGTMAHTDVKYRPGDWLMFGSETEGIPDGALDECLNSEYGGGTVRIPIDETYVRCLNLSVAAGIGVYEALRQVGFSEDMLDTSSRQADSKGAEFLKQDIFC</sequence>
<evidence type="ECO:0000256" key="2">
    <source>
        <dbReference type="ARBA" id="ARBA00022603"/>
    </source>
</evidence>
<keyword evidence="4" id="KW-0949">S-adenosyl-L-methionine</keyword>
<evidence type="ECO:0000259" key="6">
    <source>
        <dbReference type="Pfam" id="PF00588"/>
    </source>
</evidence>
<evidence type="ECO:0000256" key="3">
    <source>
        <dbReference type="ARBA" id="ARBA00022679"/>
    </source>
</evidence>
<gene>
    <name evidence="7" type="ORF">MARPO_0078s0003</name>
</gene>
<dbReference type="CDD" id="cd18094">
    <property type="entry name" value="SpoU-like_TrmL"/>
    <property type="match status" value="1"/>
</dbReference>